<dbReference type="PANTHER" id="PTHR24381">
    <property type="entry name" value="ZINC FINGER PROTEIN"/>
    <property type="match status" value="1"/>
</dbReference>
<dbReference type="GO" id="GO:0000977">
    <property type="term" value="F:RNA polymerase II transcription regulatory region sequence-specific DNA binding"/>
    <property type="evidence" value="ECO:0007669"/>
    <property type="project" value="TreeGrafter"/>
</dbReference>
<keyword evidence="7" id="KW-0238">DNA-binding</keyword>
<dbReference type="InterPro" id="IPR009057">
    <property type="entry name" value="Homeodomain-like_sf"/>
</dbReference>
<comment type="caution">
    <text evidence="12">The sequence shown here is derived from an EMBL/GenBank/DDBJ whole genome shotgun (WGS) entry which is preliminary data.</text>
</comment>
<keyword evidence="8" id="KW-0539">Nucleus</keyword>
<feature type="compositionally biased region" description="Polar residues" evidence="10">
    <location>
        <begin position="29"/>
        <end position="42"/>
    </location>
</feature>
<dbReference type="FunFam" id="3.30.160.60:FF:000446">
    <property type="entry name" value="Zinc finger protein"/>
    <property type="match status" value="2"/>
</dbReference>
<keyword evidence="6" id="KW-0862">Zinc</keyword>
<organism evidence="12 13">
    <name type="scientific">Oedothorax gibbosus</name>
    <dbReference type="NCBI Taxonomy" id="931172"/>
    <lineage>
        <taxon>Eukaryota</taxon>
        <taxon>Metazoa</taxon>
        <taxon>Ecdysozoa</taxon>
        <taxon>Arthropoda</taxon>
        <taxon>Chelicerata</taxon>
        <taxon>Arachnida</taxon>
        <taxon>Araneae</taxon>
        <taxon>Araneomorphae</taxon>
        <taxon>Entelegynae</taxon>
        <taxon>Araneoidea</taxon>
        <taxon>Linyphiidae</taxon>
        <taxon>Erigoninae</taxon>
        <taxon>Oedothorax</taxon>
    </lineage>
</organism>
<feature type="region of interest" description="Disordered" evidence="10">
    <location>
        <begin position="320"/>
        <end position="359"/>
    </location>
</feature>
<evidence type="ECO:0000256" key="8">
    <source>
        <dbReference type="ARBA" id="ARBA00023242"/>
    </source>
</evidence>
<gene>
    <name evidence="12" type="ORF">JTE90_016715</name>
</gene>
<evidence type="ECO:0000256" key="3">
    <source>
        <dbReference type="ARBA" id="ARBA00022723"/>
    </source>
</evidence>
<feature type="domain" description="C2H2-type" evidence="11">
    <location>
        <begin position="113"/>
        <end position="140"/>
    </location>
</feature>
<dbReference type="Pfam" id="PF00096">
    <property type="entry name" value="zf-C2H2"/>
    <property type="match status" value="4"/>
</dbReference>
<evidence type="ECO:0000259" key="11">
    <source>
        <dbReference type="PROSITE" id="PS50157"/>
    </source>
</evidence>
<feature type="domain" description="C2H2-type" evidence="11">
    <location>
        <begin position="153"/>
        <end position="180"/>
    </location>
</feature>
<keyword evidence="5 9" id="KW-0863">Zinc-finger</keyword>
<dbReference type="GO" id="GO:0005634">
    <property type="term" value="C:nucleus"/>
    <property type="evidence" value="ECO:0007669"/>
    <property type="project" value="UniProtKB-SubCell"/>
</dbReference>
<dbReference type="Proteomes" id="UP000827092">
    <property type="component" value="Unassembled WGS sequence"/>
</dbReference>
<name>A0AAV6V2A5_9ARAC</name>
<dbReference type="Gene3D" id="3.30.160.60">
    <property type="entry name" value="Classic Zinc Finger"/>
    <property type="match status" value="6"/>
</dbReference>
<dbReference type="PROSITE" id="PS00028">
    <property type="entry name" value="ZINC_FINGER_C2H2_1"/>
    <property type="match status" value="4"/>
</dbReference>
<feature type="compositionally biased region" description="Low complexity" evidence="10">
    <location>
        <begin position="328"/>
        <end position="340"/>
    </location>
</feature>
<dbReference type="InterPro" id="IPR036236">
    <property type="entry name" value="Znf_C2H2_sf"/>
</dbReference>
<dbReference type="GO" id="GO:0000981">
    <property type="term" value="F:DNA-binding transcription factor activity, RNA polymerase II-specific"/>
    <property type="evidence" value="ECO:0007669"/>
    <property type="project" value="TreeGrafter"/>
</dbReference>
<evidence type="ECO:0000256" key="2">
    <source>
        <dbReference type="ARBA" id="ARBA00006991"/>
    </source>
</evidence>
<dbReference type="PANTHER" id="PTHR24381:SF393">
    <property type="entry name" value="CHROMATIN-LINKED ADAPTOR FOR MSL PROTEINS, ISOFORM B"/>
    <property type="match status" value="1"/>
</dbReference>
<dbReference type="SUPFAM" id="SSF46689">
    <property type="entry name" value="Homeodomain-like"/>
    <property type="match status" value="1"/>
</dbReference>
<proteinExistence type="inferred from homology"/>
<feature type="domain" description="C2H2-type" evidence="11">
    <location>
        <begin position="767"/>
        <end position="794"/>
    </location>
</feature>
<dbReference type="Gene3D" id="1.10.10.60">
    <property type="entry name" value="Homeodomain-like"/>
    <property type="match status" value="1"/>
</dbReference>
<evidence type="ECO:0000313" key="13">
    <source>
        <dbReference type="Proteomes" id="UP000827092"/>
    </source>
</evidence>
<sequence length="858" mass="96424">MVLSKVFPLFDANEAEIVSGKLPRDITRDSSPNAETGISRQSSARERFRDVVNGRGEKMEMKRLGEEEPKVPSEYLLKCPHCEQVFSGPKAIHELKEHLANSHKEPGTKNANFPCQKCGAIFATKVNLAKHKQFHNTSRRGCKGVDDAALRKFPCELCEKAFKFKHHLKEHIRIHTKERPYVCVNCGKTFSHSGSFSSHNTSKKCFIVNLKVKTEVRKVDNRSTRGGRGGNNNNSFRPIIPKYRSGTSAGTSELAPILPASGYLPEQFPAGQFSSGRQQTAPYLPLSFHPLLGGQPHYQHLPAMGHFPEVTHLLQQRGYDSDADPHALSSHLTPSSSSNLTDRGVESSGATSPRPNGAVKKILEIVDATVTKQQKSPTTRPRNGLLSELLSAQPKSPQPLFTCDARCRFCSRLFDSRVDLHQHESYLCPELQKSPRNPHENGNKSEAEYCEDRRAASPSSLNVDCVLTLKAHYHNNPRPQKSELIRLSKDLKCSVRIVQEWFQLQSISNGALSPDSQQRFSNGHHSFQQMPHFNGVVPSDCGSNQIVPFRPIAERSPPRILDATTSSSVEEQPLDLSINKKMDDHRHQEQNNNDVLMSDCCDDEDQVLNLSQRCSRTVSSPCVHKSQPEPPSLHSSLLYKYMQLGTTLQQSLKRERSPTVEMPSSPERSQSQHAERPHGMSSPGGVSYVNNSSSPSCTTGSYCHTDEPGDGSLYSPSAKKARMWKQDEGDDITLDEGLGTEKESSRGSAKMRKSWKLHKVKSEEGMYACDLCDKMFNKQSSLARHKYEHSGQRPFKCDECWKAFKHKHHLTEHKRTHNGEKPFECEICLKRFSHSGSFSQHKKYRNNKCKLYNETEHT</sequence>
<dbReference type="EMBL" id="JAFNEN010000183">
    <property type="protein sequence ID" value="KAG8190477.1"/>
    <property type="molecule type" value="Genomic_DNA"/>
</dbReference>
<feature type="region of interest" description="Disordered" evidence="10">
    <location>
        <begin position="221"/>
        <end position="240"/>
    </location>
</feature>
<dbReference type="FunFam" id="3.30.160.60:FF:000744">
    <property type="entry name" value="zinc finger E-box-binding homeobox 1"/>
    <property type="match status" value="1"/>
</dbReference>
<dbReference type="FunFam" id="3.30.160.60:FF:000145">
    <property type="entry name" value="Zinc finger protein 574"/>
    <property type="match status" value="1"/>
</dbReference>
<protein>
    <recommendedName>
        <fullName evidence="11">C2H2-type domain-containing protein</fullName>
    </recommendedName>
</protein>
<dbReference type="GO" id="GO:0008270">
    <property type="term" value="F:zinc ion binding"/>
    <property type="evidence" value="ECO:0007669"/>
    <property type="project" value="UniProtKB-KW"/>
</dbReference>
<feature type="domain" description="C2H2-type" evidence="11">
    <location>
        <begin position="181"/>
        <end position="199"/>
    </location>
</feature>
<comment type="similarity">
    <text evidence="2">Belongs to the krueppel C2H2-type zinc-finger protein family.</text>
</comment>
<dbReference type="InterPro" id="IPR013087">
    <property type="entry name" value="Znf_C2H2_type"/>
</dbReference>
<keyword evidence="4" id="KW-0677">Repeat</keyword>
<reference evidence="12 13" key="1">
    <citation type="journal article" date="2022" name="Nat. Ecol. Evol.">
        <title>A masculinizing supergene underlies an exaggerated male reproductive morph in a spider.</title>
        <authorList>
            <person name="Hendrickx F."/>
            <person name="De Corte Z."/>
            <person name="Sonet G."/>
            <person name="Van Belleghem S.M."/>
            <person name="Kostlbacher S."/>
            <person name="Vangestel C."/>
        </authorList>
    </citation>
    <scope>NUCLEOTIDE SEQUENCE [LARGE SCALE GENOMIC DNA]</scope>
    <source>
        <strain evidence="12">W744_W776</strain>
    </source>
</reference>
<accession>A0AAV6V2A5</accession>
<feature type="region of interest" description="Disordered" evidence="10">
    <location>
        <begin position="649"/>
        <end position="692"/>
    </location>
</feature>
<feature type="domain" description="C2H2-type" evidence="11">
    <location>
        <begin position="795"/>
        <end position="822"/>
    </location>
</feature>
<feature type="region of interest" description="Disordered" evidence="10">
    <location>
        <begin position="23"/>
        <end position="45"/>
    </location>
</feature>
<keyword evidence="13" id="KW-1185">Reference proteome</keyword>
<dbReference type="PROSITE" id="PS50157">
    <property type="entry name" value="ZINC_FINGER_C2H2_2"/>
    <property type="match status" value="6"/>
</dbReference>
<evidence type="ECO:0000256" key="1">
    <source>
        <dbReference type="ARBA" id="ARBA00004123"/>
    </source>
</evidence>
<dbReference type="FunFam" id="3.30.160.60:FF:000047">
    <property type="entry name" value="zinc finger protein OZF"/>
    <property type="match status" value="1"/>
</dbReference>
<comment type="subcellular location">
    <subcellularLocation>
        <location evidence="1">Nucleus</location>
    </subcellularLocation>
</comment>
<evidence type="ECO:0000256" key="5">
    <source>
        <dbReference type="ARBA" id="ARBA00022771"/>
    </source>
</evidence>
<dbReference type="AlphaFoldDB" id="A0AAV6V2A5"/>
<dbReference type="SUPFAM" id="SSF57667">
    <property type="entry name" value="beta-beta-alpha zinc fingers"/>
    <property type="match status" value="4"/>
</dbReference>
<evidence type="ECO:0000256" key="4">
    <source>
        <dbReference type="ARBA" id="ARBA00022737"/>
    </source>
</evidence>
<evidence type="ECO:0000256" key="6">
    <source>
        <dbReference type="ARBA" id="ARBA00022833"/>
    </source>
</evidence>
<dbReference type="SMART" id="SM00355">
    <property type="entry name" value="ZnF_C2H2"/>
    <property type="match status" value="8"/>
</dbReference>
<evidence type="ECO:0000256" key="10">
    <source>
        <dbReference type="SAM" id="MobiDB-lite"/>
    </source>
</evidence>
<evidence type="ECO:0000256" key="7">
    <source>
        <dbReference type="ARBA" id="ARBA00023125"/>
    </source>
</evidence>
<evidence type="ECO:0000256" key="9">
    <source>
        <dbReference type="PROSITE-ProRule" id="PRU00042"/>
    </source>
</evidence>
<keyword evidence="3" id="KW-0479">Metal-binding</keyword>
<feature type="domain" description="C2H2-type" evidence="11">
    <location>
        <begin position="823"/>
        <end position="850"/>
    </location>
</feature>
<evidence type="ECO:0000313" key="12">
    <source>
        <dbReference type="EMBL" id="KAG8190477.1"/>
    </source>
</evidence>